<protein>
    <submittedName>
        <fullName evidence="1">Uncharacterized protein</fullName>
    </submittedName>
</protein>
<keyword evidence="2" id="KW-1185">Reference proteome</keyword>
<accession>A0A3M7SC05</accession>
<proteinExistence type="predicted"/>
<dbReference type="EMBL" id="REGN01001707">
    <property type="protein sequence ID" value="RNA33040.1"/>
    <property type="molecule type" value="Genomic_DNA"/>
</dbReference>
<reference evidence="1 2" key="1">
    <citation type="journal article" date="2018" name="Sci. Rep.">
        <title>Genomic signatures of local adaptation to the degree of environmental predictability in rotifers.</title>
        <authorList>
            <person name="Franch-Gras L."/>
            <person name="Hahn C."/>
            <person name="Garcia-Roger E.M."/>
            <person name="Carmona M.J."/>
            <person name="Serra M."/>
            <person name="Gomez A."/>
        </authorList>
    </citation>
    <scope>NUCLEOTIDE SEQUENCE [LARGE SCALE GENOMIC DNA]</scope>
    <source>
        <strain evidence="1">HYR1</strain>
    </source>
</reference>
<comment type="caution">
    <text evidence="1">The sequence shown here is derived from an EMBL/GenBank/DDBJ whole genome shotgun (WGS) entry which is preliminary data.</text>
</comment>
<gene>
    <name evidence="1" type="ORF">BpHYR1_008423</name>
</gene>
<dbReference type="Proteomes" id="UP000276133">
    <property type="component" value="Unassembled WGS sequence"/>
</dbReference>
<evidence type="ECO:0000313" key="1">
    <source>
        <dbReference type="EMBL" id="RNA33040.1"/>
    </source>
</evidence>
<dbReference type="AlphaFoldDB" id="A0A3M7SC05"/>
<evidence type="ECO:0000313" key="2">
    <source>
        <dbReference type="Proteomes" id="UP000276133"/>
    </source>
</evidence>
<name>A0A3M7SC05_BRAPC</name>
<sequence>MSDVELMMPFNGIKSDHIGVLIAFVHSICFSSVSYQDLMPVASTIDSESSVFVLLARDIVLVEMATWKNERPTNQHK</sequence>
<organism evidence="1 2">
    <name type="scientific">Brachionus plicatilis</name>
    <name type="common">Marine rotifer</name>
    <name type="synonym">Brachionus muelleri</name>
    <dbReference type="NCBI Taxonomy" id="10195"/>
    <lineage>
        <taxon>Eukaryota</taxon>
        <taxon>Metazoa</taxon>
        <taxon>Spiralia</taxon>
        <taxon>Gnathifera</taxon>
        <taxon>Rotifera</taxon>
        <taxon>Eurotatoria</taxon>
        <taxon>Monogononta</taxon>
        <taxon>Pseudotrocha</taxon>
        <taxon>Ploima</taxon>
        <taxon>Brachionidae</taxon>
        <taxon>Brachionus</taxon>
    </lineage>
</organism>